<dbReference type="Proteomes" id="UP001327560">
    <property type="component" value="Chromosome 1"/>
</dbReference>
<dbReference type="EMBL" id="CP136890">
    <property type="protein sequence ID" value="WOK94625.1"/>
    <property type="molecule type" value="Genomic_DNA"/>
</dbReference>
<protein>
    <submittedName>
        <fullName evidence="1">Uncharacterized protein</fullName>
    </submittedName>
</protein>
<reference evidence="1 2" key="1">
    <citation type="submission" date="2023-10" db="EMBL/GenBank/DDBJ databases">
        <title>Chromosome-scale genome assembly provides insights into flower coloration mechanisms of Canna indica.</title>
        <authorList>
            <person name="Li C."/>
        </authorList>
    </citation>
    <scope>NUCLEOTIDE SEQUENCE [LARGE SCALE GENOMIC DNA]</scope>
    <source>
        <tissue evidence="1">Flower</tissue>
    </source>
</reference>
<evidence type="ECO:0000313" key="2">
    <source>
        <dbReference type="Proteomes" id="UP001327560"/>
    </source>
</evidence>
<accession>A0AAQ3JUE0</accession>
<gene>
    <name evidence="1" type="ORF">Cni_G03330</name>
</gene>
<name>A0AAQ3JUE0_9LILI</name>
<proteinExistence type="predicted"/>
<sequence>MCARLMMEGGMRDPDIEAALQLVQLSGRDEEEELNSLGRIRNKKEEDHEKWMMRNEAEMLTKSRRSYKEKFCNRDQEESMENRLRKRQRFQSLVMIYKLTKPCSISVSARRP</sequence>
<keyword evidence="2" id="KW-1185">Reference proteome</keyword>
<dbReference type="AlphaFoldDB" id="A0AAQ3JUE0"/>
<evidence type="ECO:0000313" key="1">
    <source>
        <dbReference type="EMBL" id="WOK94625.1"/>
    </source>
</evidence>
<organism evidence="1 2">
    <name type="scientific">Canna indica</name>
    <name type="common">Indian-shot</name>
    <dbReference type="NCBI Taxonomy" id="4628"/>
    <lineage>
        <taxon>Eukaryota</taxon>
        <taxon>Viridiplantae</taxon>
        <taxon>Streptophyta</taxon>
        <taxon>Embryophyta</taxon>
        <taxon>Tracheophyta</taxon>
        <taxon>Spermatophyta</taxon>
        <taxon>Magnoliopsida</taxon>
        <taxon>Liliopsida</taxon>
        <taxon>Zingiberales</taxon>
        <taxon>Cannaceae</taxon>
        <taxon>Canna</taxon>
    </lineage>
</organism>